<dbReference type="Gene3D" id="1.25.40.20">
    <property type="entry name" value="Ankyrin repeat-containing domain"/>
    <property type="match status" value="1"/>
</dbReference>
<feature type="compositionally biased region" description="Basic and acidic residues" evidence="1">
    <location>
        <begin position="733"/>
        <end position="747"/>
    </location>
</feature>
<dbReference type="AlphaFoldDB" id="A0ABD3PZ35"/>
<evidence type="ECO:0000256" key="1">
    <source>
        <dbReference type="SAM" id="MobiDB-lite"/>
    </source>
</evidence>
<feature type="region of interest" description="Disordered" evidence="1">
    <location>
        <begin position="402"/>
        <end position="471"/>
    </location>
</feature>
<dbReference type="SUPFAM" id="SSF48403">
    <property type="entry name" value="Ankyrin repeat"/>
    <property type="match status" value="1"/>
</dbReference>
<accession>A0ABD3PZ35</accession>
<sequence length="773" mass="86877">MAESKRPNMTQLHQCVQDRQWNKIKRAIRHDASVAMRIDDSAEEDKWFYSARYEAWKRSVCGSCVDAIGIDEYCNTSKDPRPEQSAQEDANQSLPVRYWVPNQNMNGQSAIRQKRTLLHSISKLKFHSDEALIAQLSTGDCEELRDLVEASLTMKMIIDASVNELRPATEGYYNEENDQENLDCCLDGTCRNCCCYYQLMYCPPVFVDPVEKYNSDDNDEEAASNADAPVKTMHKSALTMPDRLGATPLHLLTGEGSSHVDLVKVFLDGCLPTESGRRPSVHELLIAQNGHGCTPLHFLSDSGSEELLRLILDKLQQEYTGKPLSQLNKIHPLLVQDNEGDLPLHYACSHGANAQVLSSLTAPPGARNSIHARNGDGKQPIDELLIWYKGVFSMIGRGQFDSDEEQFDSDEEQSDSDEEQFDSDEEQFDSDEEQSDSDEEESSDDTSDSDDSKDDHEDDAADVSPSDPNPEEMIMTAMKCMFVQPLVENDSERTSVHLPLTPHCKYYLWDRMWVLIRAGAQFIMEVTGCNQADCSELSQIHAAILVTKYFDFPAIALVASALMQRDILTEDPQHNNTILSQLLIETMLQESTQGLLPLHVACNNILDLVPWKKTNRREYSYLFHYIAMTSCWPETVRWHTGRFQCSMIAYLLHLCPESASVPSKDGQLPLQLYLNGGFEVYDTKYQRHLIWKDVKKLLEACPAAIRTPDTSSHLYPFQTAAAAAAADSSTSSHADENGIDDGDKSSSESDQLTLLELTYLLILEDPSLCCKNV</sequence>
<dbReference type="SMART" id="SM00248">
    <property type="entry name" value="ANK"/>
    <property type="match status" value="4"/>
</dbReference>
<proteinExistence type="predicted"/>
<dbReference type="Proteomes" id="UP001530400">
    <property type="component" value="Unassembled WGS sequence"/>
</dbReference>
<feature type="compositionally biased region" description="Acidic residues" evidence="1">
    <location>
        <begin position="402"/>
        <end position="461"/>
    </location>
</feature>
<name>A0ABD3PZ35_9STRA</name>
<keyword evidence="3" id="KW-1185">Reference proteome</keyword>
<dbReference type="PANTHER" id="PTHR24121">
    <property type="entry name" value="NO MECHANORECEPTOR POTENTIAL C, ISOFORM D-RELATED"/>
    <property type="match status" value="1"/>
</dbReference>
<evidence type="ECO:0000313" key="3">
    <source>
        <dbReference type="Proteomes" id="UP001530400"/>
    </source>
</evidence>
<dbReference type="PANTHER" id="PTHR24121:SF21">
    <property type="entry name" value="ANKYRIN REPEAT FAMILY PROTEIN"/>
    <property type="match status" value="1"/>
</dbReference>
<dbReference type="InterPro" id="IPR002110">
    <property type="entry name" value="Ankyrin_rpt"/>
</dbReference>
<evidence type="ECO:0000313" key="2">
    <source>
        <dbReference type="EMBL" id="KAL3793374.1"/>
    </source>
</evidence>
<feature type="region of interest" description="Disordered" evidence="1">
    <location>
        <begin position="726"/>
        <end position="747"/>
    </location>
</feature>
<dbReference type="InterPro" id="IPR036770">
    <property type="entry name" value="Ankyrin_rpt-contain_sf"/>
</dbReference>
<reference evidence="2 3" key="1">
    <citation type="submission" date="2024-10" db="EMBL/GenBank/DDBJ databases">
        <title>Updated reference genomes for cyclostephanoid diatoms.</title>
        <authorList>
            <person name="Roberts W.R."/>
            <person name="Alverson A.J."/>
        </authorList>
    </citation>
    <scope>NUCLEOTIDE SEQUENCE [LARGE SCALE GENOMIC DNA]</scope>
    <source>
        <strain evidence="2 3">AJA010-31</strain>
    </source>
</reference>
<comment type="caution">
    <text evidence="2">The sequence shown here is derived from an EMBL/GenBank/DDBJ whole genome shotgun (WGS) entry which is preliminary data.</text>
</comment>
<organism evidence="2 3">
    <name type="scientific">Cyclotella atomus</name>
    <dbReference type="NCBI Taxonomy" id="382360"/>
    <lineage>
        <taxon>Eukaryota</taxon>
        <taxon>Sar</taxon>
        <taxon>Stramenopiles</taxon>
        <taxon>Ochrophyta</taxon>
        <taxon>Bacillariophyta</taxon>
        <taxon>Coscinodiscophyceae</taxon>
        <taxon>Thalassiosirophycidae</taxon>
        <taxon>Stephanodiscales</taxon>
        <taxon>Stephanodiscaceae</taxon>
        <taxon>Cyclotella</taxon>
    </lineage>
</organism>
<gene>
    <name evidence="2" type="ORF">ACHAWO_002575</name>
</gene>
<protein>
    <submittedName>
        <fullName evidence="2">Uncharacterized protein</fullName>
    </submittedName>
</protein>
<dbReference type="EMBL" id="JALLPJ020000396">
    <property type="protein sequence ID" value="KAL3793374.1"/>
    <property type="molecule type" value="Genomic_DNA"/>
</dbReference>